<dbReference type="STRING" id="573413.Spirs_0569"/>
<dbReference type="eggNOG" id="COG1794">
    <property type="taxonomic scope" value="Bacteria"/>
</dbReference>
<dbReference type="HOGENOM" id="CLU_093553_0_0_12"/>
<name>E1RBI4_SEDSS</name>
<protein>
    <recommendedName>
        <fullName evidence="3">Aspartate/glutamate racemase family protein</fullName>
    </recommendedName>
</protein>
<dbReference type="RefSeq" id="WP_013253178.1">
    <property type="nucleotide sequence ID" value="NC_014364.1"/>
</dbReference>
<dbReference type="Proteomes" id="UP000002318">
    <property type="component" value="Chromosome"/>
</dbReference>
<dbReference type="AlphaFoldDB" id="E1RBI4"/>
<dbReference type="OrthoDB" id="1676875at2"/>
<proteinExistence type="predicted"/>
<evidence type="ECO:0008006" key="3">
    <source>
        <dbReference type="Google" id="ProtNLM"/>
    </source>
</evidence>
<reference evidence="1 2" key="1">
    <citation type="journal article" date="2010" name="Stand. Genomic Sci.">
        <title>Complete genome sequence of Spirochaeta smaragdinae type strain (SEBR 4228).</title>
        <authorList>
            <person name="Mavromatis K."/>
            <person name="Yasawong M."/>
            <person name="Chertkov O."/>
            <person name="Lapidus A."/>
            <person name="Lucas S."/>
            <person name="Nolan M."/>
            <person name="Del Rio T.G."/>
            <person name="Tice H."/>
            <person name="Cheng J.F."/>
            <person name="Pitluck S."/>
            <person name="Liolios K."/>
            <person name="Ivanova N."/>
            <person name="Tapia R."/>
            <person name="Han C."/>
            <person name="Bruce D."/>
            <person name="Goodwin L."/>
            <person name="Pati A."/>
            <person name="Chen A."/>
            <person name="Palaniappan K."/>
            <person name="Land M."/>
            <person name="Hauser L."/>
            <person name="Chang Y.J."/>
            <person name="Jeffries C.D."/>
            <person name="Detter J.C."/>
            <person name="Rohde M."/>
            <person name="Brambilla E."/>
            <person name="Spring S."/>
            <person name="Goker M."/>
            <person name="Sikorski J."/>
            <person name="Woyke T."/>
            <person name="Bristow J."/>
            <person name="Eisen J.A."/>
            <person name="Markowitz V."/>
            <person name="Hugenholtz P."/>
            <person name="Klenk H.P."/>
            <person name="Kyrpides N.C."/>
        </authorList>
    </citation>
    <scope>NUCLEOTIDE SEQUENCE [LARGE SCALE GENOMIC DNA]</scope>
    <source>
        <strain evidence="2">DSM 11293 / JCM 15392 / SEBR 4228</strain>
    </source>
</reference>
<dbReference type="EMBL" id="CP002116">
    <property type="protein sequence ID" value="ADK79714.1"/>
    <property type="molecule type" value="Genomic_DNA"/>
</dbReference>
<gene>
    <name evidence="1" type="ordered locus">Spirs_0569</name>
</gene>
<organism evidence="1 2">
    <name type="scientific">Sediminispirochaeta smaragdinae (strain DSM 11293 / JCM 15392 / SEBR 4228)</name>
    <name type="common">Spirochaeta smaragdinae</name>
    <dbReference type="NCBI Taxonomy" id="573413"/>
    <lineage>
        <taxon>Bacteria</taxon>
        <taxon>Pseudomonadati</taxon>
        <taxon>Spirochaetota</taxon>
        <taxon>Spirochaetia</taxon>
        <taxon>Spirochaetales</taxon>
        <taxon>Spirochaetaceae</taxon>
        <taxon>Sediminispirochaeta</taxon>
    </lineage>
</organism>
<sequence>MLYRGKPDQVSYGEAIGIILLENYVPFIPGDVANATSYNFPVRFQRVPGFTVERIFAHDMSLVDALVRAALDLEGNGVRAITGDCGFMALYQNAIKAAVSVPVCMSSLSQIAFMRTMLGKGEKIGIITANSESLDDQVLGAAGIVPGPDLVIAGLEKADHFVSAVFREEGELDSERIKAEVVAVAKAMTRSHTDIGLILLECSLLPPYAAAVRESTGLPVFDYLTMIRQLYDAVVPRSYSGYL</sequence>
<dbReference type="KEGG" id="ssm:Spirs_0569"/>
<accession>E1RBI4</accession>
<evidence type="ECO:0000313" key="1">
    <source>
        <dbReference type="EMBL" id="ADK79714.1"/>
    </source>
</evidence>
<keyword evidence="2" id="KW-1185">Reference proteome</keyword>
<dbReference type="NCBIfam" id="NF005679">
    <property type="entry name" value="PRK07475.1"/>
    <property type="match status" value="1"/>
</dbReference>
<evidence type="ECO:0000313" key="2">
    <source>
        <dbReference type="Proteomes" id="UP000002318"/>
    </source>
</evidence>